<evidence type="ECO:0000313" key="2">
    <source>
        <dbReference type="EMBL" id="SVD79208.1"/>
    </source>
</evidence>
<proteinExistence type="predicted"/>
<gene>
    <name evidence="2" type="ORF">METZ01_LOCUS432062</name>
</gene>
<dbReference type="AlphaFoldDB" id="A0A382Y9N5"/>
<keyword evidence="1" id="KW-0812">Transmembrane</keyword>
<protein>
    <submittedName>
        <fullName evidence="2">Uncharacterized protein</fullName>
    </submittedName>
</protein>
<reference evidence="2" key="1">
    <citation type="submission" date="2018-05" db="EMBL/GenBank/DDBJ databases">
        <authorList>
            <person name="Lanie J.A."/>
            <person name="Ng W.-L."/>
            <person name="Kazmierczak K.M."/>
            <person name="Andrzejewski T.M."/>
            <person name="Davidsen T.M."/>
            <person name="Wayne K.J."/>
            <person name="Tettelin H."/>
            <person name="Glass J.I."/>
            <person name="Rusch D."/>
            <person name="Podicherti R."/>
            <person name="Tsui H.-C.T."/>
            <person name="Winkler M.E."/>
        </authorList>
    </citation>
    <scope>NUCLEOTIDE SEQUENCE</scope>
</reference>
<feature type="non-terminal residue" evidence="2">
    <location>
        <position position="1"/>
    </location>
</feature>
<sequence>VESINRIRTISIWIFIVTFVSLNLCLLIAVNGHLLQGTIFQPDPIGQSG</sequence>
<accession>A0A382Y9N5</accession>
<dbReference type="EMBL" id="UINC01173549">
    <property type="protein sequence ID" value="SVD79208.1"/>
    <property type="molecule type" value="Genomic_DNA"/>
</dbReference>
<name>A0A382Y9N5_9ZZZZ</name>
<feature type="transmembrane region" description="Helical" evidence="1">
    <location>
        <begin position="12"/>
        <end position="34"/>
    </location>
</feature>
<keyword evidence="1" id="KW-0472">Membrane</keyword>
<feature type="non-terminal residue" evidence="2">
    <location>
        <position position="49"/>
    </location>
</feature>
<keyword evidence="1" id="KW-1133">Transmembrane helix</keyword>
<evidence type="ECO:0000256" key="1">
    <source>
        <dbReference type="SAM" id="Phobius"/>
    </source>
</evidence>
<organism evidence="2">
    <name type="scientific">marine metagenome</name>
    <dbReference type="NCBI Taxonomy" id="408172"/>
    <lineage>
        <taxon>unclassified sequences</taxon>
        <taxon>metagenomes</taxon>
        <taxon>ecological metagenomes</taxon>
    </lineage>
</organism>